<protein>
    <recommendedName>
        <fullName evidence="3">PASTA domain-containing protein</fullName>
    </recommendedName>
</protein>
<keyword evidence="2" id="KW-1185">Reference proteome</keyword>
<dbReference type="Proteomes" id="UP001626536">
    <property type="component" value="Chromosome"/>
</dbReference>
<evidence type="ECO:0000313" key="1">
    <source>
        <dbReference type="EMBL" id="WOJ89146.1"/>
    </source>
</evidence>
<dbReference type="EMBL" id="CP136862">
    <property type="protein sequence ID" value="WOJ89146.1"/>
    <property type="molecule type" value="Genomic_DNA"/>
</dbReference>
<organism evidence="1 2">
    <name type="scientific">Methylocapsa polymorpha</name>
    <dbReference type="NCBI Taxonomy" id="3080828"/>
    <lineage>
        <taxon>Bacteria</taxon>
        <taxon>Pseudomonadati</taxon>
        <taxon>Pseudomonadota</taxon>
        <taxon>Alphaproteobacteria</taxon>
        <taxon>Hyphomicrobiales</taxon>
        <taxon>Beijerinckiaceae</taxon>
        <taxon>Methylocapsa</taxon>
    </lineage>
</organism>
<evidence type="ECO:0008006" key="3">
    <source>
        <dbReference type="Google" id="ProtNLM"/>
    </source>
</evidence>
<reference evidence="1 2" key="1">
    <citation type="submission" date="2023-10" db="EMBL/GenBank/DDBJ databases">
        <title>Novel methanotroph of the genus Methylocapsa from a subarctic wetland.</title>
        <authorList>
            <person name="Belova S.E."/>
            <person name="Oshkin I.Y."/>
            <person name="Miroshnikov K."/>
            <person name="Dedysh S.N."/>
        </authorList>
    </citation>
    <scope>NUCLEOTIDE SEQUENCE [LARGE SCALE GENOMIC DNA]</scope>
    <source>
        <strain evidence="1 2">RX1</strain>
    </source>
</reference>
<accession>A0ABZ0HTD2</accession>
<evidence type="ECO:0000313" key="2">
    <source>
        <dbReference type="Proteomes" id="UP001626536"/>
    </source>
</evidence>
<sequence>MSITSRERRNLFRLVLFLISGVLAAFALGISARAGESHILIIPPDDGYGYQECLAEKSPCGLIVADAWCEAHGLAASKSYGPADAASPSIDETRRADIRPGSFLVACGE</sequence>
<dbReference type="RefSeq" id="WP_407338589.1">
    <property type="nucleotide sequence ID" value="NZ_CP136862.1"/>
</dbReference>
<proteinExistence type="predicted"/>
<gene>
    <name evidence="1" type="ORF">RZS28_15250</name>
</gene>
<name>A0ABZ0HTD2_9HYPH</name>